<comment type="similarity">
    <text evidence="1">Belongs to the sigma-70 factor family. ECF subfamily.</text>
</comment>
<keyword evidence="2" id="KW-0805">Transcription regulation</keyword>
<proteinExistence type="inferred from homology"/>
<keyword evidence="5" id="KW-0804">Transcription</keyword>
<dbReference type="InterPro" id="IPR039425">
    <property type="entry name" value="RNA_pol_sigma-70-like"/>
</dbReference>
<evidence type="ECO:0000313" key="7">
    <source>
        <dbReference type="EMBL" id="MQS15564.1"/>
    </source>
</evidence>
<sequence length="205" mass="23100">MNELVDRCLTGDQEAWSRLVDRYTPLVFAIARGHRLSRADCEDVVQTTWLRAVQHLGKLRSPERIAQWIATSARRESLKCLEKGGRSVPVGEPTVFDRAEPTENHPEERVLTAERDDEVLLAFCELTPRCQALLSLLVADPPMPYDEIAVTLGMARGSIGPIRGRCLAHLEKIMRQRAGRSAQDAELVRTVRETGLRAFSMQQVR</sequence>
<dbReference type="InterPro" id="IPR013325">
    <property type="entry name" value="RNA_pol_sigma_r2"/>
</dbReference>
<dbReference type="Proteomes" id="UP000450000">
    <property type="component" value="Unassembled WGS sequence"/>
</dbReference>
<dbReference type="AlphaFoldDB" id="A0A6N7L055"/>
<dbReference type="GO" id="GO:0006352">
    <property type="term" value="P:DNA-templated transcription initiation"/>
    <property type="evidence" value="ECO:0007669"/>
    <property type="project" value="InterPro"/>
</dbReference>
<gene>
    <name evidence="7" type="ORF">F7Q99_25650</name>
</gene>
<dbReference type="PANTHER" id="PTHR43133:SF8">
    <property type="entry name" value="RNA POLYMERASE SIGMA FACTOR HI_1459-RELATED"/>
    <property type="match status" value="1"/>
</dbReference>
<organism evidence="7 8">
    <name type="scientific">Streptomyces kaniharaensis</name>
    <dbReference type="NCBI Taxonomy" id="212423"/>
    <lineage>
        <taxon>Bacteria</taxon>
        <taxon>Bacillati</taxon>
        <taxon>Actinomycetota</taxon>
        <taxon>Actinomycetes</taxon>
        <taxon>Kitasatosporales</taxon>
        <taxon>Streptomycetaceae</taxon>
        <taxon>Streptomyces</taxon>
    </lineage>
</organism>
<dbReference type="SUPFAM" id="SSF88659">
    <property type="entry name" value="Sigma3 and sigma4 domains of RNA polymerase sigma factors"/>
    <property type="match status" value="1"/>
</dbReference>
<feature type="domain" description="RNA polymerase sigma-70 region 2" evidence="6">
    <location>
        <begin position="19"/>
        <end position="83"/>
    </location>
</feature>
<dbReference type="EMBL" id="WBOF01000001">
    <property type="protein sequence ID" value="MQS15564.1"/>
    <property type="molecule type" value="Genomic_DNA"/>
</dbReference>
<evidence type="ECO:0000256" key="4">
    <source>
        <dbReference type="ARBA" id="ARBA00023125"/>
    </source>
</evidence>
<protein>
    <submittedName>
        <fullName evidence="7">Sigma-70 family RNA polymerase sigma factor</fullName>
    </submittedName>
</protein>
<dbReference type="NCBIfam" id="TIGR02937">
    <property type="entry name" value="sigma70-ECF"/>
    <property type="match status" value="1"/>
</dbReference>
<evidence type="ECO:0000313" key="8">
    <source>
        <dbReference type="Proteomes" id="UP000450000"/>
    </source>
</evidence>
<keyword evidence="8" id="KW-1185">Reference proteome</keyword>
<evidence type="ECO:0000256" key="1">
    <source>
        <dbReference type="ARBA" id="ARBA00010641"/>
    </source>
</evidence>
<evidence type="ECO:0000256" key="5">
    <source>
        <dbReference type="ARBA" id="ARBA00023163"/>
    </source>
</evidence>
<accession>A0A6N7L055</accession>
<dbReference type="InterPro" id="IPR036388">
    <property type="entry name" value="WH-like_DNA-bd_sf"/>
</dbReference>
<dbReference type="Pfam" id="PF04542">
    <property type="entry name" value="Sigma70_r2"/>
    <property type="match status" value="1"/>
</dbReference>
<dbReference type="GO" id="GO:0016987">
    <property type="term" value="F:sigma factor activity"/>
    <property type="evidence" value="ECO:0007669"/>
    <property type="project" value="UniProtKB-KW"/>
</dbReference>
<dbReference type="PANTHER" id="PTHR43133">
    <property type="entry name" value="RNA POLYMERASE ECF-TYPE SIGMA FACTO"/>
    <property type="match status" value="1"/>
</dbReference>
<dbReference type="InterPro" id="IPR014284">
    <property type="entry name" value="RNA_pol_sigma-70_dom"/>
</dbReference>
<name>A0A6N7L055_9ACTN</name>
<reference evidence="7 8" key="1">
    <citation type="submission" date="2019-09" db="EMBL/GenBank/DDBJ databases">
        <title>Genome Sequences of Streptomyces kaniharaensis ATCC 21070.</title>
        <authorList>
            <person name="Zhu W."/>
            <person name="De Crecy-Lagard V."/>
            <person name="Richards N.G."/>
        </authorList>
    </citation>
    <scope>NUCLEOTIDE SEQUENCE [LARGE SCALE GENOMIC DNA]</scope>
    <source>
        <strain evidence="7 8">SF-557</strain>
    </source>
</reference>
<dbReference type="GO" id="GO:0003677">
    <property type="term" value="F:DNA binding"/>
    <property type="evidence" value="ECO:0007669"/>
    <property type="project" value="UniProtKB-KW"/>
</dbReference>
<dbReference type="InterPro" id="IPR007627">
    <property type="entry name" value="RNA_pol_sigma70_r2"/>
</dbReference>
<comment type="caution">
    <text evidence="7">The sequence shown here is derived from an EMBL/GenBank/DDBJ whole genome shotgun (WGS) entry which is preliminary data.</text>
</comment>
<dbReference type="InterPro" id="IPR013324">
    <property type="entry name" value="RNA_pol_sigma_r3/r4-like"/>
</dbReference>
<dbReference type="OrthoDB" id="265863at2"/>
<keyword evidence="3" id="KW-0731">Sigma factor</keyword>
<evidence type="ECO:0000256" key="2">
    <source>
        <dbReference type="ARBA" id="ARBA00023015"/>
    </source>
</evidence>
<dbReference type="Gene3D" id="1.10.10.10">
    <property type="entry name" value="Winged helix-like DNA-binding domain superfamily/Winged helix DNA-binding domain"/>
    <property type="match status" value="1"/>
</dbReference>
<dbReference type="Gene3D" id="1.10.1740.10">
    <property type="match status" value="1"/>
</dbReference>
<keyword evidence="4" id="KW-0238">DNA-binding</keyword>
<evidence type="ECO:0000256" key="3">
    <source>
        <dbReference type="ARBA" id="ARBA00023082"/>
    </source>
</evidence>
<evidence type="ECO:0000259" key="6">
    <source>
        <dbReference type="Pfam" id="PF04542"/>
    </source>
</evidence>
<dbReference type="SUPFAM" id="SSF88946">
    <property type="entry name" value="Sigma2 domain of RNA polymerase sigma factors"/>
    <property type="match status" value="1"/>
</dbReference>